<evidence type="ECO:0000259" key="1">
    <source>
        <dbReference type="Pfam" id="PF12697"/>
    </source>
</evidence>
<dbReference type="Proteomes" id="UP001276659">
    <property type="component" value="Unassembled WGS sequence"/>
</dbReference>
<dbReference type="Gene3D" id="3.40.50.1820">
    <property type="entry name" value="alpha/beta hydrolase"/>
    <property type="match status" value="1"/>
</dbReference>
<proteinExistence type="predicted"/>
<feature type="domain" description="AB hydrolase-1" evidence="1">
    <location>
        <begin position="8"/>
        <end position="247"/>
    </location>
</feature>
<dbReference type="SUPFAM" id="SSF53474">
    <property type="entry name" value="alpha/beta-Hydrolases"/>
    <property type="match status" value="1"/>
</dbReference>
<organism evidence="2 3">
    <name type="scientific">Lepraria neglecta</name>
    <dbReference type="NCBI Taxonomy" id="209136"/>
    <lineage>
        <taxon>Eukaryota</taxon>
        <taxon>Fungi</taxon>
        <taxon>Dikarya</taxon>
        <taxon>Ascomycota</taxon>
        <taxon>Pezizomycotina</taxon>
        <taxon>Lecanoromycetes</taxon>
        <taxon>OSLEUM clade</taxon>
        <taxon>Lecanoromycetidae</taxon>
        <taxon>Lecanorales</taxon>
        <taxon>Lecanorineae</taxon>
        <taxon>Stereocaulaceae</taxon>
        <taxon>Lepraria</taxon>
    </lineage>
</organism>
<dbReference type="PANTHER" id="PTHR37017">
    <property type="entry name" value="AB HYDROLASE-1 DOMAIN-CONTAINING PROTEIN-RELATED"/>
    <property type="match status" value="1"/>
</dbReference>
<dbReference type="Pfam" id="PF12697">
    <property type="entry name" value="Abhydrolase_6"/>
    <property type="match status" value="1"/>
</dbReference>
<dbReference type="EMBL" id="JASNWA010000008">
    <property type="protein sequence ID" value="KAK3171657.1"/>
    <property type="molecule type" value="Genomic_DNA"/>
</dbReference>
<dbReference type="InterPro" id="IPR000073">
    <property type="entry name" value="AB_hydrolase_1"/>
</dbReference>
<protein>
    <recommendedName>
        <fullName evidence="1">AB hydrolase-1 domain-containing protein</fullName>
    </recommendedName>
</protein>
<dbReference type="InterPro" id="IPR052897">
    <property type="entry name" value="Sec-Metab_Biosynth_Hydrolase"/>
</dbReference>
<dbReference type="PANTHER" id="PTHR37017:SF11">
    <property type="entry name" value="ESTERASE_LIPASE_THIOESTERASE DOMAIN-CONTAINING PROTEIN"/>
    <property type="match status" value="1"/>
</dbReference>
<dbReference type="InterPro" id="IPR029058">
    <property type="entry name" value="AB_hydrolase_fold"/>
</dbReference>
<evidence type="ECO:0000313" key="2">
    <source>
        <dbReference type="EMBL" id="KAK3171657.1"/>
    </source>
</evidence>
<name>A0AAE0DIP4_9LECA</name>
<accession>A0AAE0DIP4</accession>
<comment type="caution">
    <text evidence="2">The sequence shown here is derived from an EMBL/GenBank/DDBJ whole genome shotgun (WGS) entry which is preliminary data.</text>
</comment>
<evidence type="ECO:0000313" key="3">
    <source>
        <dbReference type="Proteomes" id="UP001276659"/>
    </source>
</evidence>
<gene>
    <name evidence="2" type="ORF">OEA41_003741</name>
</gene>
<dbReference type="AlphaFoldDB" id="A0AAE0DIP4"/>
<sequence length="260" mass="27671">MAHSKATIVLVTGAWHPSSAYKSLISDLVNAGYPVLVTSLPSLNPKDPSVCDCSSDASSVRQQFLPAIEEEGKDVILLCHSYGGIPGGGAAHSLSKSARMQQGKKGGVVGLIYISAFVVPEGMTLVNYLGGKHPPYLLGNKPSEGLSEVGTAKKTLFGDVPPPHDEEIEKSLLPHAMLAFESPAPPAAWAQPEYSGKIAFLRCTQDAALPTFLQDLFVDKSEVKWIVKDIEASHSPFASKPEEVVQAVEKFAQAFEGETA</sequence>
<reference evidence="2" key="1">
    <citation type="submission" date="2022-11" db="EMBL/GenBank/DDBJ databases">
        <title>Chromosomal genome sequence assembly and mating type (MAT) locus characterization of the leprose asexual lichenized fungus Lepraria neglecta (Nyl.) Erichsen.</title>
        <authorList>
            <person name="Allen J.L."/>
            <person name="Pfeffer B."/>
        </authorList>
    </citation>
    <scope>NUCLEOTIDE SEQUENCE</scope>
    <source>
        <strain evidence="2">Allen 5258</strain>
    </source>
</reference>
<keyword evidence="3" id="KW-1185">Reference proteome</keyword>